<dbReference type="EMBL" id="CBXV010000006">
    <property type="protein sequence ID" value="CDM65892.1"/>
    <property type="molecule type" value="Genomic_DNA"/>
</dbReference>
<keyword evidence="2" id="KW-1185">Reference proteome</keyword>
<gene>
    <name evidence="1" type="ORF">PYK22_01900</name>
</gene>
<reference evidence="1 2" key="1">
    <citation type="submission" date="2013-12" db="EMBL/GenBank/DDBJ databases">
        <authorList>
            <person name="Stott M."/>
        </authorList>
    </citation>
    <scope>NUCLEOTIDE SEQUENCE [LARGE SCALE GENOMIC DNA]</scope>
    <source>
        <strain evidence="1 2">K22</strain>
    </source>
</reference>
<sequence>MERFTIYGPLNSMVGDIYVLWLIQMPDLGRL</sequence>
<reference evidence="1 2" key="2">
    <citation type="submission" date="2015-01" db="EMBL/GenBank/DDBJ databases">
        <title>Complete genome sequence of Pyrinomonas methylaliphatogenes type strain K22T.</title>
        <authorList>
            <person name="Lee K.C.Y."/>
            <person name="Power J.F."/>
            <person name="Dunfield P.F."/>
            <person name="Morgan X.C."/>
            <person name="Huttenhower C."/>
            <person name="Stott M.B."/>
        </authorList>
    </citation>
    <scope>NUCLEOTIDE SEQUENCE [LARGE SCALE GENOMIC DNA]</scope>
    <source>
        <strain evidence="1 2">K22</strain>
    </source>
</reference>
<evidence type="ECO:0000313" key="2">
    <source>
        <dbReference type="Proteomes" id="UP000031518"/>
    </source>
</evidence>
<protein>
    <submittedName>
        <fullName evidence="1">Uncharacterized protein</fullName>
    </submittedName>
</protein>
<evidence type="ECO:0000313" key="1">
    <source>
        <dbReference type="EMBL" id="CDM65892.1"/>
    </source>
</evidence>
<accession>A0A0B6WYT4</accession>
<proteinExistence type="predicted"/>
<dbReference type="Proteomes" id="UP000031518">
    <property type="component" value="Unassembled WGS sequence"/>
</dbReference>
<organism evidence="1 2">
    <name type="scientific">Pyrinomonas methylaliphatogenes</name>
    <dbReference type="NCBI Taxonomy" id="454194"/>
    <lineage>
        <taxon>Bacteria</taxon>
        <taxon>Pseudomonadati</taxon>
        <taxon>Acidobacteriota</taxon>
        <taxon>Blastocatellia</taxon>
        <taxon>Blastocatellales</taxon>
        <taxon>Pyrinomonadaceae</taxon>
        <taxon>Pyrinomonas</taxon>
    </lineage>
</organism>
<name>A0A0B6WYT4_9BACT</name>
<dbReference type="AlphaFoldDB" id="A0A0B6WYT4"/>
<dbReference type="STRING" id="454194.PYK22_01900"/>